<dbReference type="GO" id="GO:0016020">
    <property type="term" value="C:membrane"/>
    <property type="evidence" value="ECO:0007669"/>
    <property type="project" value="UniProtKB-SubCell"/>
</dbReference>
<comment type="similarity">
    <text evidence="2">Belongs to the major facilitator superfamily. Monocarboxylate porter (TC 2.A.1.13) family.</text>
</comment>
<feature type="transmembrane region" description="Helical" evidence="4">
    <location>
        <begin position="382"/>
        <end position="403"/>
    </location>
</feature>
<dbReference type="Gene3D" id="1.20.1250.20">
    <property type="entry name" value="MFS general substrate transporter like domains"/>
    <property type="match status" value="2"/>
</dbReference>
<comment type="subcellular location">
    <subcellularLocation>
        <location evidence="1">Membrane</location>
        <topology evidence="1">Multi-pass membrane protein</topology>
    </subcellularLocation>
</comment>
<feature type="transmembrane region" description="Helical" evidence="4">
    <location>
        <begin position="297"/>
        <end position="320"/>
    </location>
</feature>
<evidence type="ECO:0000313" key="6">
    <source>
        <dbReference type="EMBL" id="RPB24826.1"/>
    </source>
</evidence>
<dbReference type="EMBL" id="ML121540">
    <property type="protein sequence ID" value="RPB24826.1"/>
    <property type="molecule type" value="Genomic_DNA"/>
</dbReference>
<gene>
    <name evidence="6" type="ORF">L211DRAFT_861722</name>
</gene>
<keyword evidence="4" id="KW-0812">Transmembrane</keyword>
<dbReference type="PANTHER" id="PTHR11360">
    <property type="entry name" value="MONOCARBOXYLATE TRANSPORTER"/>
    <property type="match status" value="1"/>
</dbReference>
<dbReference type="SUPFAM" id="SSF103473">
    <property type="entry name" value="MFS general substrate transporter"/>
    <property type="match status" value="1"/>
</dbReference>
<feature type="transmembrane region" description="Helical" evidence="4">
    <location>
        <begin position="183"/>
        <end position="201"/>
    </location>
</feature>
<sequence>MHRICIDEAETKERDHRYHNGSNSILQNGAIGSPQGVSIFPHPKWLNTRSEGDSESRPISTDEPDNQAIVSELPPVDRGRGAWTYLLVAFLVEGLCWGFPFSYGVFQAYYSRTESFAGSNQLSAVGVLSSGIPYLSSLFVFPIISRYLNQRKNMMWFGLFLCFLSCIASSFATKVWHLMLSQGALYGCGTVLLYTPTFSLMNEWFVKRRGLAYGVMFAGTGCSGLVLPFLFERLLSKYGHHTTLRIWGIVLVVMTSPVLYLMKPRLPVSATTRHPDAVHRPMEWIDWSFLKSRSFHVFAFANFFQGLGYFLPGIYLPSYALDLSLPPVKSTIVLSIFNLASVFGQIGLGWLSDNCDIYLVMFGSTSVSAVAVYLLWGLSKSFGVLVAFAIIYGLSAGGFSAMWTRFGSVISGDDSSSSVLTLIGVFSFQRGIGNILSGPISSALVGSTVFKGSDGDIGYGLRKYEGVVLFVGSAMLVSCLGVGGRLLKPTGAPNTLHD</sequence>
<feature type="transmembrane region" description="Helical" evidence="4">
    <location>
        <begin position="243"/>
        <end position="262"/>
    </location>
</feature>
<proteinExistence type="inferred from homology"/>
<feature type="transmembrane region" description="Helical" evidence="4">
    <location>
        <begin position="210"/>
        <end position="231"/>
    </location>
</feature>
<keyword evidence="7" id="KW-1185">Reference proteome</keyword>
<evidence type="ECO:0000256" key="3">
    <source>
        <dbReference type="SAM" id="MobiDB-lite"/>
    </source>
</evidence>
<feature type="transmembrane region" description="Helical" evidence="4">
    <location>
        <begin position="82"/>
        <end position="103"/>
    </location>
</feature>
<evidence type="ECO:0000259" key="5">
    <source>
        <dbReference type="PROSITE" id="PS50850"/>
    </source>
</evidence>
<feature type="transmembrane region" description="Helical" evidence="4">
    <location>
        <begin position="358"/>
        <end position="376"/>
    </location>
</feature>
<name>A0A3N4LPR8_9PEZI</name>
<evidence type="ECO:0000256" key="1">
    <source>
        <dbReference type="ARBA" id="ARBA00004141"/>
    </source>
</evidence>
<dbReference type="InterPro" id="IPR011701">
    <property type="entry name" value="MFS"/>
</dbReference>
<evidence type="ECO:0000256" key="2">
    <source>
        <dbReference type="ARBA" id="ARBA00006727"/>
    </source>
</evidence>
<feature type="region of interest" description="Disordered" evidence="3">
    <location>
        <begin position="48"/>
        <end position="67"/>
    </location>
</feature>
<dbReference type="PROSITE" id="PS50850">
    <property type="entry name" value="MFS"/>
    <property type="match status" value="1"/>
</dbReference>
<reference evidence="6 7" key="1">
    <citation type="journal article" date="2018" name="Nat. Ecol. Evol.">
        <title>Pezizomycetes genomes reveal the molecular basis of ectomycorrhizal truffle lifestyle.</title>
        <authorList>
            <person name="Murat C."/>
            <person name="Payen T."/>
            <person name="Noel B."/>
            <person name="Kuo A."/>
            <person name="Morin E."/>
            <person name="Chen J."/>
            <person name="Kohler A."/>
            <person name="Krizsan K."/>
            <person name="Balestrini R."/>
            <person name="Da Silva C."/>
            <person name="Montanini B."/>
            <person name="Hainaut M."/>
            <person name="Levati E."/>
            <person name="Barry K.W."/>
            <person name="Belfiori B."/>
            <person name="Cichocki N."/>
            <person name="Clum A."/>
            <person name="Dockter R.B."/>
            <person name="Fauchery L."/>
            <person name="Guy J."/>
            <person name="Iotti M."/>
            <person name="Le Tacon F."/>
            <person name="Lindquist E.A."/>
            <person name="Lipzen A."/>
            <person name="Malagnac F."/>
            <person name="Mello A."/>
            <person name="Molinier V."/>
            <person name="Miyauchi S."/>
            <person name="Poulain J."/>
            <person name="Riccioni C."/>
            <person name="Rubini A."/>
            <person name="Sitrit Y."/>
            <person name="Splivallo R."/>
            <person name="Traeger S."/>
            <person name="Wang M."/>
            <person name="Zifcakova L."/>
            <person name="Wipf D."/>
            <person name="Zambonelli A."/>
            <person name="Paolocci F."/>
            <person name="Nowrousian M."/>
            <person name="Ottonello S."/>
            <person name="Baldrian P."/>
            <person name="Spatafora J.W."/>
            <person name="Henrissat B."/>
            <person name="Nagy L.G."/>
            <person name="Aury J.M."/>
            <person name="Wincker P."/>
            <person name="Grigoriev I.V."/>
            <person name="Bonfante P."/>
            <person name="Martin F.M."/>
        </authorList>
    </citation>
    <scope>NUCLEOTIDE SEQUENCE [LARGE SCALE GENOMIC DNA]</scope>
    <source>
        <strain evidence="6 7">ATCC MYA-4762</strain>
    </source>
</reference>
<dbReference type="Pfam" id="PF07690">
    <property type="entry name" value="MFS_1"/>
    <property type="match status" value="1"/>
</dbReference>
<evidence type="ECO:0000313" key="7">
    <source>
        <dbReference type="Proteomes" id="UP000267821"/>
    </source>
</evidence>
<dbReference type="OrthoDB" id="2213137at2759"/>
<feature type="transmembrane region" description="Helical" evidence="4">
    <location>
        <begin position="332"/>
        <end position="351"/>
    </location>
</feature>
<feature type="transmembrane region" description="Helical" evidence="4">
    <location>
        <begin position="123"/>
        <end position="144"/>
    </location>
</feature>
<dbReference type="InterPro" id="IPR036259">
    <property type="entry name" value="MFS_trans_sf"/>
</dbReference>
<accession>A0A3N4LPR8</accession>
<dbReference type="GO" id="GO:0022857">
    <property type="term" value="F:transmembrane transporter activity"/>
    <property type="evidence" value="ECO:0007669"/>
    <property type="project" value="InterPro"/>
</dbReference>
<dbReference type="PANTHER" id="PTHR11360:SF287">
    <property type="entry name" value="MFS MONOCARBOXYLATE TRANSPORTER"/>
    <property type="match status" value="1"/>
</dbReference>
<dbReference type="InterPro" id="IPR020846">
    <property type="entry name" value="MFS_dom"/>
</dbReference>
<feature type="transmembrane region" description="Helical" evidence="4">
    <location>
        <begin position="467"/>
        <end position="487"/>
    </location>
</feature>
<keyword evidence="4" id="KW-1133">Transmembrane helix</keyword>
<dbReference type="InParanoid" id="A0A3N4LPR8"/>
<evidence type="ECO:0000256" key="4">
    <source>
        <dbReference type="SAM" id="Phobius"/>
    </source>
</evidence>
<dbReference type="Proteomes" id="UP000267821">
    <property type="component" value="Unassembled WGS sequence"/>
</dbReference>
<dbReference type="InterPro" id="IPR050327">
    <property type="entry name" value="Proton-linked_MCT"/>
</dbReference>
<keyword evidence="4" id="KW-0472">Membrane</keyword>
<protein>
    <submittedName>
        <fullName evidence="6">Monocarboxylate transporter</fullName>
    </submittedName>
</protein>
<feature type="domain" description="Major facilitator superfamily (MFS) profile" evidence="5">
    <location>
        <begin position="294"/>
        <end position="498"/>
    </location>
</feature>
<feature type="transmembrane region" description="Helical" evidence="4">
    <location>
        <begin position="156"/>
        <end position="177"/>
    </location>
</feature>
<organism evidence="6 7">
    <name type="scientific">Terfezia boudieri ATCC MYA-4762</name>
    <dbReference type="NCBI Taxonomy" id="1051890"/>
    <lineage>
        <taxon>Eukaryota</taxon>
        <taxon>Fungi</taxon>
        <taxon>Dikarya</taxon>
        <taxon>Ascomycota</taxon>
        <taxon>Pezizomycotina</taxon>
        <taxon>Pezizomycetes</taxon>
        <taxon>Pezizales</taxon>
        <taxon>Pezizaceae</taxon>
        <taxon>Terfezia</taxon>
    </lineage>
</organism>
<dbReference type="AlphaFoldDB" id="A0A3N4LPR8"/>
<dbReference type="STRING" id="1051890.A0A3N4LPR8"/>